<feature type="region of interest" description="Disordered" evidence="1">
    <location>
        <begin position="1"/>
        <end position="66"/>
    </location>
</feature>
<accession>A0A6J4MHF1</accession>
<dbReference type="AlphaFoldDB" id="A0A6J4MHF1"/>
<evidence type="ECO:0000256" key="1">
    <source>
        <dbReference type="SAM" id="MobiDB-lite"/>
    </source>
</evidence>
<dbReference type="EMBL" id="CADCUH010000166">
    <property type="protein sequence ID" value="CAA9359627.1"/>
    <property type="molecule type" value="Genomic_DNA"/>
</dbReference>
<feature type="compositionally biased region" description="Basic residues" evidence="1">
    <location>
        <begin position="38"/>
        <end position="48"/>
    </location>
</feature>
<organism evidence="2">
    <name type="scientific">uncultured Nocardioidaceae bacterium</name>
    <dbReference type="NCBI Taxonomy" id="253824"/>
    <lineage>
        <taxon>Bacteria</taxon>
        <taxon>Bacillati</taxon>
        <taxon>Actinomycetota</taxon>
        <taxon>Actinomycetes</taxon>
        <taxon>Propionibacteriales</taxon>
        <taxon>Nocardioidaceae</taxon>
        <taxon>environmental samples</taxon>
    </lineage>
</organism>
<protein>
    <submittedName>
        <fullName evidence="2">Uncharacterized protein</fullName>
    </submittedName>
</protein>
<reference evidence="2" key="1">
    <citation type="submission" date="2020-02" db="EMBL/GenBank/DDBJ databases">
        <authorList>
            <person name="Meier V. D."/>
        </authorList>
    </citation>
    <scope>NUCLEOTIDE SEQUENCE</scope>
    <source>
        <strain evidence="2">AVDCRST_MAG36</strain>
    </source>
</reference>
<name>A0A6J4MHF1_9ACTN</name>
<gene>
    <name evidence="2" type="ORF">AVDCRST_MAG36-2530</name>
</gene>
<feature type="non-terminal residue" evidence="2">
    <location>
        <position position="1"/>
    </location>
</feature>
<proteinExistence type="predicted"/>
<sequence>ASSRTDLAPEVGELGGRRGGRPGPGHRRPGDVPPRQAHPPRPHHRAGARGRGGDARSGGGVQRDVLPQLPVVPVLLLRHRADPGAALLAGTDRPVLSVVRPVRAHGHRHAVPGRL</sequence>
<evidence type="ECO:0000313" key="2">
    <source>
        <dbReference type="EMBL" id="CAA9359627.1"/>
    </source>
</evidence>
<feature type="non-terminal residue" evidence="2">
    <location>
        <position position="115"/>
    </location>
</feature>
<feature type="compositionally biased region" description="Basic residues" evidence="1">
    <location>
        <begin position="18"/>
        <end position="27"/>
    </location>
</feature>